<organism evidence="2 3">
    <name type="scientific">Macrophomina phaseolina</name>
    <dbReference type="NCBI Taxonomy" id="35725"/>
    <lineage>
        <taxon>Eukaryota</taxon>
        <taxon>Fungi</taxon>
        <taxon>Dikarya</taxon>
        <taxon>Ascomycota</taxon>
        <taxon>Pezizomycotina</taxon>
        <taxon>Dothideomycetes</taxon>
        <taxon>Dothideomycetes incertae sedis</taxon>
        <taxon>Botryosphaeriales</taxon>
        <taxon>Botryosphaeriaceae</taxon>
        <taxon>Macrophomina</taxon>
    </lineage>
</organism>
<feature type="region of interest" description="Disordered" evidence="1">
    <location>
        <begin position="109"/>
        <end position="232"/>
    </location>
</feature>
<keyword evidence="3" id="KW-1185">Reference proteome</keyword>
<dbReference type="EMBL" id="JAGTJR010000142">
    <property type="protein sequence ID" value="KAH7001783.1"/>
    <property type="molecule type" value="Genomic_DNA"/>
</dbReference>
<name>A0ABQ8FPD1_9PEZI</name>
<sequence length="367" mass="39805">MAVELELPLRICLCAGDYRCGHALQSVIFAGIMSPASRCFAVASRAAPAPSQNNGGIAYVATLLYSTTTPRAPTSFVHHKISFGTRHGTQRGRKHRRQLHILLPLHRQLAGPRPQPDHLPGPAHRQPLGPLPHRALQPDQVQLQRHQRLPPPRPLARHHRRSRLPRPPPLQHRRPHRHPRAPARGRPRHGRREEERRSAVRRAGAPRPRPVPRQPRAAPRAGRPDAQAPARAALGGRVCVRHGAASAVRNAAVRPVAPGRGPRRVEDAAVPARARARCRLAGAGAGDALRAGCRRGWRRLVAVSRARWAAAGWCGTGGGPWAGRRGGGWDGRGCGGKRQWGSGGALPVGTDGGRAMLWPSICRRAFA</sequence>
<proteinExistence type="predicted"/>
<dbReference type="Proteomes" id="UP000774617">
    <property type="component" value="Unassembled WGS sequence"/>
</dbReference>
<gene>
    <name evidence="2" type="ORF">B0J12DRAFT_106136</name>
</gene>
<evidence type="ECO:0000256" key="1">
    <source>
        <dbReference type="SAM" id="MobiDB-lite"/>
    </source>
</evidence>
<reference evidence="2 3" key="1">
    <citation type="journal article" date="2021" name="Nat. Commun.">
        <title>Genetic determinants of endophytism in the Arabidopsis root mycobiome.</title>
        <authorList>
            <person name="Mesny F."/>
            <person name="Miyauchi S."/>
            <person name="Thiergart T."/>
            <person name="Pickel B."/>
            <person name="Atanasova L."/>
            <person name="Karlsson M."/>
            <person name="Huettel B."/>
            <person name="Barry K.W."/>
            <person name="Haridas S."/>
            <person name="Chen C."/>
            <person name="Bauer D."/>
            <person name="Andreopoulos W."/>
            <person name="Pangilinan J."/>
            <person name="LaButti K."/>
            <person name="Riley R."/>
            <person name="Lipzen A."/>
            <person name="Clum A."/>
            <person name="Drula E."/>
            <person name="Henrissat B."/>
            <person name="Kohler A."/>
            <person name="Grigoriev I.V."/>
            <person name="Martin F.M."/>
            <person name="Hacquard S."/>
        </authorList>
    </citation>
    <scope>NUCLEOTIDE SEQUENCE [LARGE SCALE GENOMIC DNA]</scope>
    <source>
        <strain evidence="2 3">MPI-SDFR-AT-0080</strain>
    </source>
</reference>
<feature type="compositionally biased region" description="Low complexity" evidence="1">
    <location>
        <begin position="214"/>
        <end position="232"/>
    </location>
</feature>
<evidence type="ECO:0000313" key="3">
    <source>
        <dbReference type="Proteomes" id="UP000774617"/>
    </source>
</evidence>
<protein>
    <submittedName>
        <fullName evidence="2">Uncharacterized protein</fullName>
    </submittedName>
</protein>
<feature type="compositionally biased region" description="Basic residues" evidence="1">
    <location>
        <begin position="155"/>
        <end position="164"/>
    </location>
</feature>
<feature type="compositionally biased region" description="Basic residues" evidence="1">
    <location>
        <begin position="171"/>
        <end position="190"/>
    </location>
</feature>
<evidence type="ECO:0000313" key="2">
    <source>
        <dbReference type="EMBL" id="KAH7001783.1"/>
    </source>
</evidence>
<comment type="caution">
    <text evidence="2">The sequence shown here is derived from an EMBL/GenBank/DDBJ whole genome shotgun (WGS) entry which is preliminary data.</text>
</comment>
<accession>A0ABQ8FPD1</accession>